<dbReference type="Gene3D" id="2.60.40.2810">
    <property type="match status" value="1"/>
</dbReference>
<comment type="caution">
    <text evidence="1">The sequence shown here is derived from an EMBL/GenBank/DDBJ whole genome shotgun (WGS) entry which is preliminary data.</text>
</comment>
<protein>
    <recommendedName>
        <fullName evidence="2">Cadherin-like domain-containing protein</fullName>
    </recommendedName>
</protein>
<name>A0A645FJM1_9ZZZZ</name>
<gene>
    <name evidence="1" type="ORF">SDC9_160860</name>
</gene>
<evidence type="ECO:0000313" key="1">
    <source>
        <dbReference type="EMBL" id="MPN13539.1"/>
    </source>
</evidence>
<accession>A0A645FJM1</accession>
<dbReference type="EMBL" id="VSSQ01060039">
    <property type="protein sequence ID" value="MPN13539.1"/>
    <property type="molecule type" value="Genomic_DNA"/>
</dbReference>
<dbReference type="AlphaFoldDB" id="A0A645FJM1"/>
<reference evidence="1" key="1">
    <citation type="submission" date="2019-08" db="EMBL/GenBank/DDBJ databases">
        <authorList>
            <person name="Kucharzyk K."/>
            <person name="Murdoch R.W."/>
            <person name="Higgins S."/>
            <person name="Loffler F."/>
        </authorList>
    </citation>
    <scope>NUCLEOTIDE SEQUENCE</scope>
</reference>
<evidence type="ECO:0008006" key="2">
    <source>
        <dbReference type="Google" id="ProtNLM"/>
    </source>
</evidence>
<proteinExistence type="predicted"/>
<dbReference type="Pfam" id="PF17963">
    <property type="entry name" value="Big_9"/>
    <property type="match status" value="1"/>
</dbReference>
<organism evidence="1">
    <name type="scientific">bioreactor metagenome</name>
    <dbReference type="NCBI Taxonomy" id="1076179"/>
    <lineage>
        <taxon>unclassified sequences</taxon>
        <taxon>metagenomes</taxon>
        <taxon>ecological metagenomes</taxon>
    </lineage>
</organism>
<sequence length="248" mass="26764">MALPNEIGQLNATINVLGNDYDPDGDTVHTYRIENQPAFGTVSINTDGTISYTRTAVSTNPNGADSFTYSIIDRADETATDKLSATATVYIGVVFHSSLYTYGRTVTCLEDCDPFEFTLDVSNPTPVDYALTINTTCTLGTLTVKPGTTNTVIFTPYANAYGSQNITYTVANADNTESDTGIIWLTVYPVNDAPVIDSAPTSVSMLEDAATPVSFDVTFHDIDCARTDLHFYVYTRTASTSAPVVFQT</sequence>